<dbReference type="Proteomes" id="UP000321580">
    <property type="component" value="Unassembled WGS sequence"/>
</dbReference>
<accession>A0A5C6RQJ2</accession>
<comment type="caution">
    <text evidence="2">The sequence shown here is derived from an EMBL/GenBank/DDBJ whole genome shotgun (WGS) entry which is preliminary data.</text>
</comment>
<dbReference type="Pfam" id="PF00149">
    <property type="entry name" value="Metallophos"/>
    <property type="match status" value="1"/>
</dbReference>
<organism evidence="2 3">
    <name type="scientific">Phaeodactylibacter luteus</name>
    <dbReference type="NCBI Taxonomy" id="1564516"/>
    <lineage>
        <taxon>Bacteria</taxon>
        <taxon>Pseudomonadati</taxon>
        <taxon>Bacteroidota</taxon>
        <taxon>Saprospiria</taxon>
        <taxon>Saprospirales</taxon>
        <taxon>Haliscomenobacteraceae</taxon>
        <taxon>Phaeodactylibacter</taxon>
    </lineage>
</organism>
<dbReference type="InterPro" id="IPR029052">
    <property type="entry name" value="Metallo-depent_PP-like"/>
</dbReference>
<dbReference type="Gene3D" id="3.60.21.10">
    <property type="match status" value="1"/>
</dbReference>
<evidence type="ECO:0000313" key="2">
    <source>
        <dbReference type="EMBL" id="TXB64185.1"/>
    </source>
</evidence>
<dbReference type="PANTHER" id="PTHR39323">
    <property type="entry name" value="BLR1149 PROTEIN"/>
    <property type="match status" value="1"/>
</dbReference>
<protein>
    <submittedName>
        <fullName evidence="2">Ligase-associated DNA damage response endonuclease PdeM</fullName>
        <ecNumber evidence="2">3.1.-.-</ecNumber>
    </submittedName>
</protein>
<keyword evidence="2" id="KW-0540">Nuclease</keyword>
<dbReference type="InterPro" id="IPR024173">
    <property type="entry name" value="Pesterase_MJ0037-like"/>
</dbReference>
<dbReference type="RefSeq" id="WP_147166884.1">
    <property type="nucleotide sequence ID" value="NZ_VOOR01000012.1"/>
</dbReference>
<dbReference type="AlphaFoldDB" id="A0A5C6RQJ2"/>
<dbReference type="InterPro" id="IPR004843">
    <property type="entry name" value="Calcineurin-like_PHP"/>
</dbReference>
<dbReference type="EC" id="3.1.-.-" evidence="2"/>
<dbReference type="EMBL" id="VOOR01000012">
    <property type="protein sequence ID" value="TXB64185.1"/>
    <property type="molecule type" value="Genomic_DNA"/>
</dbReference>
<dbReference type="OrthoDB" id="9795838at2"/>
<dbReference type="GO" id="GO:0016874">
    <property type="term" value="F:ligase activity"/>
    <property type="evidence" value="ECO:0007669"/>
    <property type="project" value="UniProtKB-KW"/>
</dbReference>
<keyword evidence="3" id="KW-1185">Reference proteome</keyword>
<dbReference type="InterPro" id="IPR026336">
    <property type="entry name" value="PdeM-like"/>
</dbReference>
<dbReference type="SUPFAM" id="SSF56300">
    <property type="entry name" value="Metallo-dependent phosphatases"/>
    <property type="match status" value="1"/>
</dbReference>
<proteinExistence type="predicted"/>
<name>A0A5C6RQJ2_9BACT</name>
<keyword evidence="2" id="KW-0436">Ligase</keyword>
<dbReference type="NCBIfam" id="TIGR04123">
    <property type="entry name" value="P_estr_lig_assc"/>
    <property type="match status" value="1"/>
</dbReference>
<dbReference type="PANTHER" id="PTHR39323:SF1">
    <property type="entry name" value="BLR1149 PROTEIN"/>
    <property type="match status" value="1"/>
</dbReference>
<sequence length="222" mass="25029">MNALEAQGCSLAMIRGQRCWLHPLRALYWEAEDTLLLSDLHLGKAAHFRRSGIAVPFEVDQENEDRLIAVLLDCQPKRALLLGDLFHSDYNREWESFRALVEQFSHIEFELVAGNHDILHPEMYEAAGLKVHAEPYCVGPFALFHHPPADWDGQQGYALAGHVHPCVHLQGAGRQRERLPCFWFGEQQGVLPAFGAFTGMAPVRPKEKDEVFVIAGQAVLRV</sequence>
<reference evidence="2 3" key="1">
    <citation type="submission" date="2019-08" db="EMBL/GenBank/DDBJ databases">
        <title>Genome of Phaeodactylibacter luteus.</title>
        <authorList>
            <person name="Bowman J.P."/>
        </authorList>
    </citation>
    <scope>NUCLEOTIDE SEQUENCE [LARGE SCALE GENOMIC DNA]</scope>
    <source>
        <strain evidence="2 3">KCTC 42180</strain>
    </source>
</reference>
<dbReference type="PIRSF" id="PIRSF000887">
    <property type="entry name" value="Pesterase_MJ0037"/>
    <property type="match status" value="1"/>
</dbReference>
<evidence type="ECO:0000313" key="3">
    <source>
        <dbReference type="Proteomes" id="UP000321580"/>
    </source>
</evidence>
<feature type="domain" description="Calcineurin-like phosphoesterase" evidence="1">
    <location>
        <begin position="35"/>
        <end position="155"/>
    </location>
</feature>
<gene>
    <name evidence="2" type="primary">pdeM</name>
    <name evidence="2" type="ORF">FRY97_07790</name>
</gene>
<dbReference type="GO" id="GO:0004519">
    <property type="term" value="F:endonuclease activity"/>
    <property type="evidence" value="ECO:0007669"/>
    <property type="project" value="UniProtKB-KW"/>
</dbReference>
<evidence type="ECO:0000259" key="1">
    <source>
        <dbReference type="Pfam" id="PF00149"/>
    </source>
</evidence>
<keyword evidence="2" id="KW-0255">Endonuclease</keyword>
<dbReference type="GO" id="GO:0016787">
    <property type="term" value="F:hydrolase activity"/>
    <property type="evidence" value="ECO:0007669"/>
    <property type="project" value="UniProtKB-KW"/>
</dbReference>
<keyword evidence="2" id="KW-0378">Hydrolase</keyword>